<keyword evidence="1" id="KW-1133">Transmembrane helix</keyword>
<proteinExistence type="predicted"/>
<dbReference type="RefSeq" id="WP_005647212.1">
    <property type="nucleotide sequence ID" value="NZ_CABIXG010000008.1"/>
</dbReference>
<keyword evidence="1" id="KW-0472">Membrane</keyword>
<sequence length="57" mass="6541">MIRGSKIDTILTWLFMVLAVAAVVCYFAFPENRLPFLYCGGAAICFRLVQYLMRFIS</sequence>
<accession>A0A6N3C5X5</accession>
<reference evidence="2" key="1">
    <citation type="submission" date="2019-11" db="EMBL/GenBank/DDBJ databases">
        <authorList>
            <person name="Feng L."/>
        </authorList>
    </citation>
    <scope>NUCLEOTIDE SEQUENCE</scope>
    <source>
        <strain evidence="2">PmerdaeLFYP103</strain>
    </source>
</reference>
<dbReference type="AlphaFoldDB" id="A0A6N3C5X5"/>
<organism evidence="2">
    <name type="scientific">Parabacteroides merdae</name>
    <dbReference type="NCBI Taxonomy" id="46503"/>
    <lineage>
        <taxon>Bacteria</taxon>
        <taxon>Pseudomonadati</taxon>
        <taxon>Bacteroidota</taxon>
        <taxon>Bacteroidia</taxon>
        <taxon>Bacteroidales</taxon>
        <taxon>Tannerellaceae</taxon>
        <taxon>Parabacteroides</taxon>
    </lineage>
</organism>
<feature type="transmembrane region" description="Helical" evidence="1">
    <location>
        <begin position="12"/>
        <end position="29"/>
    </location>
</feature>
<gene>
    <name evidence="2" type="ORF">PMLFYP103_01209</name>
</gene>
<name>A0A6N3C5X5_9BACT</name>
<evidence type="ECO:0000313" key="2">
    <source>
        <dbReference type="EMBL" id="VYU09831.1"/>
    </source>
</evidence>
<evidence type="ECO:0000256" key="1">
    <source>
        <dbReference type="SAM" id="Phobius"/>
    </source>
</evidence>
<feature type="transmembrane region" description="Helical" evidence="1">
    <location>
        <begin position="35"/>
        <end position="53"/>
    </location>
</feature>
<dbReference type="EMBL" id="CACRUV010000018">
    <property type="protein sequence ID" value="VYU09831.1"/>
    <property type="molecule type" value="Genomic_DNA"/>
</dbReference>
<protein>
    <submittedName>
        <fullName evidence="2">Uncharacterized protein</fullName>
    </submittedName>
</protein>
<keyword evidence="1" id="KW-0812">Transmembrane</keyword>